<evidence type="ECO:0000313" key="2">
    <source>
        <dbReference type="EMBL" id="MPL71064.1"/>
    </source>
</evidence>
<dbReference type="InterPro" id="IPR027417">
    <property type="entry name" value="P-loop_NTPase"/>
</dbReference>
<name>A0A644TVQ6_9ZZZZ</name>
<reference evidence="2" key="1">
    <citation type="submission" date="2019-08" db="EMBL/GenBank/DDBJ databases">
        <authorList>
            <person name="Kucharzyk K."/>
            <person name="Murdoch R.W."/>
            <person name="Higgins S."/>
            <person name="Loffler F."/>
        </authorList>
    </citation>
    <scope>NUCLEOTIDE SEQUENCE</scope>
</reference>
<accession>A0A644TVQ6</accession>
<feature type="coiled-coil region" evidence="1">
    <location>
        <begin position="216"/>
        <end position="243"/>
    </location>
</feature>
<evidence type="ECO:0000256" key="1">
    <source>
        <dbReference type="SAM" id="Coils"/>
    </source>
</evidence>
<gene>
    <name evidence="2" type="ORF">SDC9_16832</name>
</gene>
<dbReference type="Gene3D" id="3.40.50.300">
    <property type="entry name" value="P-loop containing nucleotide triphosphate hydrolases"/>
    <property type="match status" value="1"/>
</dbReference>
<comment type="caution">
    <text evidence="2">The sequence shown here is derived from an EMBL/GenBank/DDBJ whole genome shotgun (WGS) entry which is preliminary data.</text>
</comment>
<keyword evidence="1" id="KW-0175">Coiled coil</keyword>
<organism evidence="2">
    <name type="scientific">bioreactor metagenome</name>
    <dbReference type="NCBI Taxonomy" id="1076179"/>
    <lineage>
        <taxon>unclassified sequences</taxon>
        <taxon>metagenomes</taxon>
        <taxon>ecological metagenomes</taxon>
    </lineage>
</organism>
<feature type="coiled-coil region" evidence="1">
    <location>
        <begin position="282"/>
        <end position="359"/>
    </location>
</feature>
<dbReference type="AlphaFoldDB" id="A0A644TVQ6"/>
<proteinExistence type="predicted"/>
<sequence>MEHVAPRLWVKRLSILESRDLKREIRTIFFETGLNCVVGRSSRCPDDDAAAPAIAGHSVGKTSMCRLLRYCLGEKRFATEDGEEAIHNTWPHAWVAAEIFIGHMPWTVLRPLGGKANSLAAQGKMVDVFASATPEGFGAYCATLEAFIPPYLHRSDIHFQWLHLLSWLSRDQESRLHCLYEWRAEESESETPSFPKPVVHPNYLMSGILGLISQEFARLTDERQMLESALESLKNKEKLTREAPTYKHRFAKERLIEIIGNFEEASAQGHMFSAESVVNQKLDAIEALLKAKRKSLDALENERSQWQGKIQGLQKSWGELDDLLEVLAPGPNENTTVGLEEKRQRKKDIEDHIAQQRECVHIPVRLGECTHIKEWLNNCRLLRFDEQSREVQIKAMSAEKRAEFEAFTAKREQQKKQYAQASEKIRWLDGEKSGLQAAIEVHIQEKTRIENALREYLDAHAELNGKKTESELASVHAEIQQTLVRLQDIKNQQGNVKASQHEHVTAFKSLFDRTVKQILGKHFAGKLREKDGKWLIDIFESGRNSGQTYRTIGHILFDVAAALFTQQDEGHHPGLLIFDSPRETDMDDDTYARFLLAFNALATLSGGSPVPIQCILTTTTPPPEELTSTIRDELAAYPSDLLLFKKELSGRASLLEDLS</sequence>
<dbReference type="EMBL" id="VSSQ01000056">
    <property type="protein sequence ID" value="MPL71064.1"/>
    <property type="molecule type" value="Genomic_DNA"/>
</dbReference>
<protein>
    <submittedName>
        <fullName evidence="2">Uncharacterized protein</fullName>
    </submittedName>
</protein>